<gene>
    <name evidence="6" type="ORF">BAUCODRAFT_26039</name>
</gene>
<dbReference type="OMA" id="GHISGCV"/>
<feature type="repeat" description="WD" evidence="3">
    <location>
        <begin position="863"/>
        <end position="887"/>
    </location>
</feature>
<dbReference type="InterPro" id="IPR036322">
    <property type="entry name" value="WD40_repeat_dom_sf"/>
</dbReference>
<dbReference type="GO" id="GO:0034657">
    <property type="term" value="C:GID complex"/>
    <property type="evidence" value="ECO:0007669"/>
    <property type="project" value="TreeGrafter"/>
</dbReference>
<name>M2LHW3_BAUPA</name>
<dbReference type="AlphaFoldDB" id="M2LHW3"/>
<dbReference type="SUPFAM" id="SSF50978">
    <property type="entry name" value="WD40 repeat-like"/>
    <property type="match status" value="1"/>
</dbReference>
<feature type="domain" description="CTLH" evidence="5">
    <location>
        <begin position="370"/>
        <end position="467"/>
    </location>
</feature>
<organism evidence="6 7">
    <name type="scientific">Baudoinia panamericana (strain UAMH 10762)</name>
    <name type="common">Angels' share fungus</name>
    <name type="synonym">Baudoinia compniacensis (strain UAMH 10762)</name>
    <dbReference type="NCBI Taxonomy" id="717646"/>
    <lineage>
        <taxon>Eukaryota</taxon>
        <taxon>Fungi</taxon>
        <taxon>Dikarya</taxon>
        <taxon>Ascomycota</taxon>
        <taxon>Pezizomycotina</taxon>
        <taxon>Dothideomycetes</taxon>
        <taxon>Dothideomycetidae</taxon>
        <taxon>Mycosphaerellales</taxon>
        <taxon>Teratosphaeriaceae</taxon>
        <taxon>Baudoinia</taxon>
    </lineage>
</organism>
<evidence type="ECO:0000313" key="7">
    <source>
        <dbReference type="Proteomes" id="UP000011761"/>
    </source>
</evidence>
<dbReference type="HOGENOM" id="CLU_000288_57_25_1"/>
<feature type="repeat" description="WD" evidence="3">
    <location>
        <begin position="582"/>
        <end position="614"/>
    </location>
</feature>
<evidence type="ECO:0000259" key="5">
    <source>
        <dbReference type="PROSITE" id="PS50897"/>
    </source>
</evidence>
<dbReference type="KEGG" id="bcom:BAUCODRAFT_26039"/>
<feature type="compositionally biased region" description="Polar residues" evidence="4">
    <location>
        <begin position="298"/>
        <end position="313"/>
    </location>
</feature>
<dbReference type="STRING" id="717646.M2LHW3"/>
<keyword evidence="1 3" id="KW-0853">WD repeat</keyword>
<dbReference type="SMART" id="SM00668">
    <property type="entry name" value="CTLH"/>
    <property type="match status" value="1"/>
</dbReference>
<dbReference type="InterPro" id="IPR001680">
    <property type="entry name" value="WD40_rpt"/>
</dbReference>
<dbReference type="Pfam" id="PF00400">
    <property type="entry name" value="WD40"/>
    <property type="match status" value="2"/>
</dbReference>
<dbReference type="RefSeq" id="XP_007678549.1">
    <property type="nucleotide sequence ID" value="XM_007680359.1"/>
</dbReference>
<proteinExistence type="predicted"/>
<dbReference type="PROSITE" id="PS50294">
    <property type="entry name" value="WD_REPEATS_REGION"/>
    <property type="match status" value="1"/>
</dbReference>
<dbReference type="EMBL" id="KB445559">
    <property type="protein sequence ID" value="EMC93772.1"/>
    <property type="molecule type" value="Genomic_DNA"/>
</dbReference>
<evidence type="ECO:0000256" key="2">
    <source>
        <dbReference type="ARBA" id="ARBA00022737"/>
    </source>
</evidence>
<accession>M2LHW3</accession>
<evidence type="ECO:0000313" key="6">
    <source>
        <dbReference type="EMBL" id="EMC93772.1"/>
    </source>
</evidence>
<dbReference type="PROSITE" id="PS50082">
    <property type="entry name" value="WD_REPEATS_2"/>
    <property type="match status" value="2"/>
</dbReference>
<dbReference type="SMART" id="SM00320">
    <property type="entry name" value="WD40"/>
    <property type="match status" value="7"/>
</dbReference>
<dbReference type="PROSITE" id="PS50897">
    <property type="entry name" value="CTLH"/>
    <property type="match status" value="1"/>
</dbReference>
<reference evidence="6 7" key="1">
    <citation type="journal article" date="2012" name="PLoS Pathog.">
        <title>Diverse lifestyles and strategies of plant pathogenesis encoded in the genomes of eighteen Dothideomycetes fungi.</title>
        <authorList>
            <person name="Ohm R.A."/>
            <person name="Feau N."/>
            <person name="Henrissat B."/>
            <person name="Schoch C.L."/>
            <person name="Horwitz B.A."/>
            <person name="Barry K.W."/>
            <person name="Condon B.J."/>
            <person name="Copeland A.C."/>
            <person name="Dhillon B."/>
            <person name="Glaser F."/>
            <person name="Hesse C.N."/>
            <person name="Kosti I."/>
            <person name="LaButti K."/>
            <person name="Lindquist E.A."/>
            <person name="Lucas S."/>
            <person name="Salamov A.A."/>
            <person name="Bradshaw R.E."/>
            <person name="Ciuffetti L."/>
            <person name="Hamelin R.C."/>
            <person name="Kema G.H.J."/>
            <person name="Lawrence C."/>
            <person name="Scott J.A."/>
            <person name="Spatafora J.W."/>
            <person name="Turgeon B.G."/>
            <person name="de Wit P.J.G.M."/>
            <person name="Zhong S."/>
            <person name="Goodwin S.B."/>
            <person name="Grigoriev I.V."/>
        </authorList>
    </citation>
    <scope>NUCLEOTIDE SEQUENCE [LARGE SCALE GENOMIC DNA]</scope>
    <source>
        <strain evidence="6 7">UAMH 10762</strain>
    </source>
</reference>
<feature type="compositionally biased region" description="Low complexity" evidence="4">
    <location>
        <begin position="177"/>
        <end position="206"/>
    </location>
</feature>
<evidence type="ECO:0000256" key="3">
    <source>
        <dbReference type="PROSITE-ProRule" id="PRU00221"/>
    </source>
</evidence>
<dbReference type="InterPro" id="IPR006595">
    <property type="entry name" value="CTLH_C"/>
</dbReference>
<evidence type="ECO:0000256" key="4">
    <source>
        <dbReference type="SAM" id="MobiDB-lite"/>
    </source>
</evidence>
<keyword evidence="7" id="KW-1185">Reference proteome</keyword>
<keyword evidence="2" id="KW-0677">Repeat</keyword>
<dbReference type="eggNOG" id="KOG0293">
    <property type="taxonomic scope" value="Eukaryota"/>
</dbReference>
<dbReference type="InterPro" id="IPR015943">
    <property type="entry name" value="WD40/YVTN_repeat-like_dom_sf"/>
</dbReference>
<sequence>MFWYRRYRYRNDNPALSGVAHRFPEAGPGATDIYPSKSSQIWKQTAVISEAQPGPPPRTRISARVGGSASVSVVSELLTPSWTRCRAAAAAAAAPRPGKSALLHVNSPRTITVAASTHRLPTQTYNHQQSHTAKAVAADGRCRRPGAGQATFATISPNKPPAVTAPELDNNNNHTQPSPITTAGPTASSSTTTTATLLPAPESTAPQLPHNPPSTTPTTAEAHQDDSERPRKRRRRASEARETPGTASKQRKPKRRRAAGANLSSDHPAEPSMRLDSTQEQRTHPSTNGSSSQNGSSPHTNGSAKSGETNGFHTNGHHAEQTAVAVVHDDTPFYGHDREEVTRILLQSLSDLGYQGAAKQLSTESGYELEIPSVAAFRSAVQDGDWEEAEALLFGVEAPAEADGGVMLGNGHATSAPWRKSRTSLGSQNGWSRHGLPLAEGADTTMLKFQLRQQKYLELLEKRDLTSALTVLRNELTPLKRDINRLHALSSLMMCHSADDLRTQAEWDGAQGGSRNNLLSTLSKSIAPSVMIPEHRLATLLTHVQQEQILQCRYHNTSQQPSLYTDHECSADDFPLHPLMDLRNHTDEVWHLAFSPDGTLLATAGKDGLVCVYSTHDWRLQHEFREHDRSNLGPENSSGSASGNSNTRGVVYVAFSPNSEYLISCAQSNEFVVVSLRDGRRVAYADHFDYPVTTAAWLPDSQTFVVGTQGSRRPLGLYSLRSNSASGLSGGGSGSVVRNNELHTWRDPPWDASLKDNPPSFRITDCAVNTDGTRMVASTLGSKILLYDLTSPDRRKLAEWSMEAGVDITSISFSADGGEVLVSMSGGRVWALDAATGEVLMKYVGAVQRDWVVRSAFGGAGENFVVSGSEDGKVYVWRRQTGALVARLDGHGAAGGGGVSGGGGSGNGMTVNAVAWLQTPEGRGVIASAGDDRRVRIGVACPLRHRPVDAMGRRELYEDEFEYACARGGGRESVEFESGELWGWVCQVAAPGFGYGIGPSMAKMKANVVDGRLRLGQN</sequence>
<feature type="compositionally biased region" description="Basic residues" evidence="4">
    <location>
        <begin position="249"/>
        <end position="258"/>
    </location>
</feature>
<dbReference type="Proteomes" id="UP000011761">
    <property type="component" value="Unassembled WGS sequence"/>
</dbReference>
<dbReference type="Pfam" id="PF23627">
    <property type="entry name" value="LisH_WDR26"/>
    <property type="match status" value="1"/>
</dbReference>
<dbReference type="Gene3D" id="2.130.10.10">
    <property type="entry name" value="YVTN repeat-like/Quinoprotein amine dehydrogenase"/>
    <property type="match status" value="1"/>
</dbReference>
<evidence type="ECO:0000256" key="1">
    <source>
        <dbReference type="ARBA" id="ARBA00022574"/>
    </source>
</evidence>
<dbReference type="InterPro" id="IPR051350">
    <property type="entry name" value="WD_repeat-ST_regulator"/>
</dbReference>
<dbReference type="PANTHER" id="PTHR22838">
    <property type="entry name" value="WD REPEAT PROTEIN 26-RELATED"/>
    <property type="match status" value="1"/>
</dbReference>
<feature type="compositionally biased region" description="Low complexity" evidence="4">
    <location>
        <begin position="286"/>
        <end position="297"/>
    </location>
</feature>
<dbReference type="OrthoDB" id="972532at2759"/>
<protein>
    <recommendedName>
        <fullName evidence="5">CTLH domain-containing protein</fullName>
    </recommendedName>
</protein>
<dbReference type="GO" id="GO:0043161">
    <property type="term" value="P:proteasome-mediated ubiquitin-dependent protein catabolic process"/>
    <property type="evidence" value="ECO:0007669"/>
    <property type="project" value="TreeGrafter"/>
</dbReference>
<feature type="region of interest" description="Disordered" evidence="4">
    <location>
        <begin position="140"/>
        <end position="315"/>
    </location>
</feature>
<dbReference type="GeneID" id="19110370"/>
<dbReference type="PANTHER" id="PTHR22838:SF0">
    <property type="entry name" value="WD REPEAT-CONTAINING PROTEIN 26"/>
    <property type="match status" value="1"/>
</dbReference>